<accession>A0A6G9D4H2</accession>
<organism evidence="1 2">
    <name type="scientific">Rhodococcus erythropolis</name>
    <name type="common">Arthrobacter picolinophilus</name>
    <dbReference type="NCBI Taxonomy" id="1833"/>
    <lineage>
        <taxon>Bacteria</taxon>
        <taxon>Bacillati</taxon>
        <taxon>Actinomycetota</taxon>
        <taxon>Actinomycetes</taxon>
        <taxon>Mycobacteriales</taxon>
        <taxon>Nocardiaceae</taxon>
        <taxon>Rhodococcus</taxon>
        <taxon>Rhodococcus erythropolis group</taxon>
    </lineage>
</organism>
<keyword evidence="1" id="KW-0614">Plasmid</keyword>
<evidence type="ECO:0000313" key="1">
    <source>
        <dbReference type="EMBL" id="QIP43866.1"/>
    </source>
</evidence>
<proteinExistence type="predicted"/>
<reference evidence="1 2" key="1">
    <citation type="submission" date="2020-03" db="EMBL/GenBank/DDBJ databases">
        <title>Screen low temperature-resistant strains for efficient degradation of petroleum hydrocarbons under the low temperature.</title>
        <authorList>
            <person name="Wang Y."/>
            <person name="Chen J."/>
        </authorList>
    </citation>
    <scope>NUCLEOTIDE SEQUENCE [LARGE SCALE GENOMIC DNA]</scope>
    <source>
        <strain evidence="1 2">KB1</strain>
        <plasmid evidence="1 2">plas1</plasmid>
    </source>
</reference>
<sequence>MGAVPDVDEADDSLVALVVNDSFSDPESVHPATVAAVIAAIAMMQRLVERRFTVFSIVSCC</sequence>
<dbReference type="EMBL" id="CP050125">
    <property type="protein sequence ID" value="QIP43866.1"/>
    <property type="molecule type" value="Genomic_DNA"/>
</dbReference>
<dbReference type="AlphaFoldDB" id="A0A6G9D4H2"/>
<gene>
    <name evidence="1" type="ORF">G9444_6623</name>
</gene>
<geneLocation type="plasmid" evidence="1 2">
    <name>plas1</name>
</geneLocation>
<dbReference type="Proteomes" id="UP000502345">
    <property type="component" value="Plasmid plas1"/>
</dbReference>
<evidence type="ECO:0000313" key="2">
    <source>
        <dbReference type="Proteomes" id="UP000502345"/>
    </source>
</evidence>
<protein>
    <submittedName>
        <fullName evidence="1">Uncharacterized protein</fullName>
    </submittedName>
</protein>
<name>A0A6G9D4H2_RHOER</name>
<dbReference type="RefSeq" id="WP_021334668.1">
    <property type="nucleotide sequence ID" value="NC_005073.1"/>
</dbReference>